<accession>A0A9N9FTF2</accession>
<gene>
    <name evidence="1" type="ORF">ALEPTO_LOCUS6345</name>
</gene>
<proteinExistence type="predicted"/>
<evidence type="ECO:0000313" key="1">
    <source>
        <dbReference type="EMBL" id="CAG8560877.1"/>
    </source>
</evidence>
<reference evidence="1" key="1">
    <citation type="submission" date="2021-06" db="EMBL/GenBank/DDBJ databases">
        <authorList>
            <person name="Kallberg Y."/>
            <person name="Tangrot J."/>
            <person name="Rosling A."/>
        </authorList>
    </citation>
    <scope>NUCLEOTIDE SEQUENCE</scope>
    <source>
        <strain evidence="1">FL130A</strain>
    </source>
</reference>
<sequence length="154" mass="17708">MIQWDQGAQKIRKRRQWQDEAPKLLSTVHDLIVDSYYNVAEFHVILELSKLSQSDKWPFLPQSTLYENSSETIPSKDVFREIGDTWGMTGQSMYEAIAQEAQKILDYSLGNVVCEQTFGQEHKLNMSSFITLPSQFQSDVSVSSDDILFECCEL</sequence>
<evidence type="ECO:0000313" key="2">
    <source>
        <dbReference type="Proteomes" id="UP000789508"/>
    </source>
</evidence>
<protein>
    <submittedName>
        <fullName evidence="1">11793_t:CDS:1</fullName>
    </submittedName>
</protein>
<dbReference type="AlphaFoldDB" id="A0A9N9FTF2"/>
<name>A0A9N9FTF2_9GLOM</name>
<dbReference type="Proteomes" id="UP000789508">
    <property type="component" value="Unassembled WGS sequence"/>
</dbReference>
<organism evidence="1 2">
    <name type="scientific">Ambispora leptoticha</name>
    <dbReference type="NCBI Taxonomy" id="144679"/>
    <lineage>
        <taxon>Eukaryota</taxon>
        <taxon>Fungi</taxon>
        <taxon>Fungi incertae sedis</taxon>
        <taxon>Mucoromycota</taxon>
        <taxon>Glomeromycotina</taxon>
        <taxon>Glomeromycetes</taxon>
        <taxon>Archaeosporales</taxon>
        <taxon>Ambisporaceae</taxon>
        <taxon>Ambispora</taxon>
    </lineage>
</organism>
<dbReference type="EMBL" id="CAJVPS010002129">
    <property type="protein sequence ID" value="CAG8560877.1"/>
    <property type="molecule type" value="Genomic_DNA"/>
</dbReference>
<comment type="caution">
    <text evidence="1">The sequence shown here is derived from an EMBL/GenBank/DDBJ whole genome shotgun (WGS) entry which is preliminary data.</text>
</comment>
<keyword evidence="2" id="KW-1185">Reference proteome</keyword>